<evidence type="ECO:0000313" key="5">
    <source>
        <dbReference type="Proteomes" id="UP000324629"/>
    </source>
</evidence>
<dbReference type="InterPro" id="IPR018247">
    <property type="entry name" value="EF_Hand_1_Ca_BS"/>
</dbReference>
<comment type="caution">
    <text evidence="4">The sequence shown here is derived from an EMBL/GenBank/DDBJ whole genome shotgun (WGS) entry which is preliminary data.</text>
</comment>
<sequence length="168" mass="19185">MLLPVSTSTDRPRLSLELDYGSSIQNMAAAHGLIEEFDKWDKSKDGKLSVEEVRNMLTAIGFKSKQAEKFLKRHDKNKDGTMSKEEFAAAIRTMKPEKIQAARLRQLFRQADPDHSGMIKASELKNFVAQFNSQIAQSDVDQWIKQNDGNNDGQLNYEEFVKFMKGRL</sequence>
<dbReference type="InterPro" id="IPR002048">
    <property type="entry name" value="EF_hand_dom"/>
</dbReference>
<proteinExistence type="predicted"/>
<dbReference type="SMART" id="SM00054">
    <property type="entry name" value="EFh"/>
    <property type="match status" value="4"/>
</dbReference>
<organism evidence="4 5">
    <name type="scientific">Paragonimus westermani</name>
    <dbReference type="NCBI Taxonomy" id="34504"/>
    <lineage>
        <taxon>Eukaryota</taxon>
        <taxon>Metazoa</taxon>
        <taxon>Spiralia</taxon>
        <taxon>Lophotrochozoa</taxon>
        <taxon>Platyhelminthes</taxon>
        <taxon>Trematoda</taxon>
        <taxon>Digenea</taxon>
        <taxon>Plagiorchiida</taxon>
        <taxon>Troglotremata</taxon>
        <taxon>Troglotrematidae</taxon>
        <taxon>Paragonimus</taxon>
    </lineage>
</organism>
<gene>
    <name evidence="4" type="ORF">DEA37_0003468</name>
</gene>
<dbReference type="GO" id="GO:0005509">
    <property type="term" value="F:calcium ion binding"/>
    <property type="evidence" value="ECO:0007669"/>
    <property type="project" value="InterPro"/>
</dbReference>
<keyword evidence="1" id="KW-0677">Repeat</keyword>
<feature type="domain" description="EF-hand" evidence="3">
    <location>
        <begin position="135"/>
        <end position="168"/>
    </location>
</feature>
<dbReference type="InterPro" id="IPR011992">
    <property type="entry name" value="EF-hand-dom_pair"/>
</dbReference>
<dbReference type="SUPFAM" id="SSF47473">
    <property type="entry name" value="EF-hand"/>
    <property type="match status" value="1"/>
</dbReference>
<reference evidence="4 5" key="1">
    <citation type="journal article" date="2019" name="Gigascience">
        <title>Whole-genome sequence of the oriental lung fluke Paragonimus westermani.</title>
        <authorList>
            <person name="Oey H."/>
            <person name="Zakrzewski M."/>
            <person name="Narain K."/>
            <person name="Devi K.R."/>
            <person name="Agatsuma T."/>
            <person name="Nawaratna S."/>
            <person name="Gobert G.N."/>
            <person name="Jones M.K."/>
            <person name="Ragan M.A."/>
            <person name="McManus D.P."/>
            <person name="Krause L."/>
        </authorList>
    </citation>
    <scope>NUCLEOTIDE SEQUENCE [LARGE SCALE GENOMIC DNA]</scope>
    <source>
        <strain evidence="4 5">IND2009</strain>
    </source>
</reference>
<dbReference type="PROSITE" id="PS00018">
    <property type="entry name" value="EF_HAND_1"/>
    <property type="match status" value="2"/>
</dbReference>
<dbReference type="Pfam" id="PF13499">
    <property type="entry name" value="EF-hand_7"/>
    <property type="match status" value="2"/>
</dbReference>
<keyword evidence="5" id="KW-1185">Reference proteome</keyword>
<dbReference type="Proteomes" id="UP000324629">
    <property type="component" value="Unassembled WGS sequence"/>
</dbReference>
<dbReference type="Gene3D" id="1.10.238.10">
    <property type="entry name" value="EF-hand"/>
    <property type="match status" value="2"/>
</dbReference>
<evidence type="ECO:0000256" key="1">
    <source>
        <dbReference type="ARBA" id="ARBA00022737"/>
    </source>
</evidence>
<dbReference type="InterPro" id="IPR050230">
    <property type="entry name" value="CALM/Myosin/TropC-like"/>
</dbReference>
<protein>
    <submittedName>
        <fullName evidence="4">Calmodulin</fullName>
    </submittedName>
</protein>
<dbReference type="FunFam" id="1.10.238.10:FF:000003">
    <property type="entry name" value="Calmodulin A"/>
    <property type="match status" value="1"/>
</dbReference>
<keyword evidence="2" id="KW-0106">Calcium</keyword>
<accession>A0A5J4NMD3</accession>
<evidence type="ECO:0000259" key="3">
    <source>
        <dbReference type="PROSITE" id="PS50222"/>
    </source>
</evidence>
<feature type="domain" description="EF-hand" evidence="3">
    <location>
        <begin position="62"/>
        <end position="97"/>
    </location>
</feature>
<evidence type="ECO:0000313" key="4">
    <source>
        <dbReference type="EMBL" id="KAA3676624.1"/>
    </source>
</evidence>
<dbReference type="GO" id="GO:0016460">
    <property type="term" value="C:myosin II complex"/>
    <property type="evidence" value="ECO:0007669"/>
    <property type="project" value="TreeGrafter"/>
</dbReference>
<evidence type="ECO:0000256" key="2">
    <source>
        <dbReference type="ARBA" id="ARBA00022837"/>
    </source>
</evidence>
<dbReference type="PROSITE" id="PS50222">
    <property type="entry name" value="EF_HAND_2"/>
    <property type="match status" value="3"/>
</dbReference>
<dbReference type="PANTHER" id="PTHR23048:SF0">
    <property type="entry name" value="CALMODULIN LIKE 3"/>
    <property type="match status" value="1"/>
</dbReference>
<feature type="domain" description="EF-hand" evidence="3">
    <location>
        <begin position="99"/>
        <end position="134"/>
    </location>
</feature>
<dbReference type="AlphaFoldDB" id="A0A5J4NMD3"/>
<name>A0A5J4NMD3_9TREM</name>
<dbReference type="PANTHER" id="PTHR23048">
    <property type="entry name" value="MYOSIN LIGHT CHAIN 1, 3"/>
    <property type="match status" value="1"/>
</dbReference>
<dbReference type="EMBL" id="QNGE01001891">
    <property type="protein sequence ID" value="KAA3676624.1"/>
    <property type="molecule type" value="Genomic_DNA"/>
</dbReference>